<proteinExistence type="predicted"/>
<dbReference type="PANTHER" id="PTHR24006:SF644">
    <property type="entry name" value="UBIQUITIN CARBOXYL-TERMINAL HYDROLASE 7"/>
    <property type="match status" value="1"/>
</dbReference>
<dbReference type="PANTHER" id="PTHR24006">
    <property type="entry name" value="UBIQUITIN CARBOXYL-TERMINAL HYDROLASE"/>
    <property type="match status" value="1"/>
</dbReference>
<keyword evidence="4" id="KW-1185">Reference proteome</keyword>
<dbReference type="PROSITE" id="PS00973">
    <property type="entry name" value="USP_2"/>
    <property type="match status" value="1"/>
</dbReference>
<feature type="compositionally biased region" description="Low complexity" evidence="1">
    <location>
        <begin position="271"/>
        <end position="285"/>
    </location>
</feature>
<feature type="compositionally biased region" description="Polar residues" evidence="1">
    <location>
        <begin position="328"/>
        <end position="354"/>
    </location>
</feature>
<feature type="region of interest" description="Disordered" evidence="1">
    <location>
        <begin position="328"/>
        <end position="384"/>
    </location>
</feature>
<dbReference type="InterPro" id="IPR038765">
    <property type="entry name" value="Papain-like_cys_pep_sf"/>
</dbReference>
<dbReference type="RefSeq" id="XP_068346871.1">
    <property type="nucleotide sequence ID" value="XM_068512932.1"/>
</dbReference>
<feature type="compositionally biased region" description="Basic and acidic residues" evidence="1">
    <location>
        <begin position="436"/>
        <end position="460"/>
    </location>
</feature>
<dbReference type="InterPro" id="IPR050164">
    <property type="entry name" value="Peptidase_C19"/>
</dbReference>
<dbReference type="GO" id="GO:0004843">
    <property type="term" value="F:cysteine-type deubiquitinase activity"/>
    <property type="evidence" value="ECO:0007669"/>
    <property type="project" value="InterPro"/>
</dbReference>
<name>A0A1J4J2T3_9EUKA</name>
<feature type="compositionally biased region" description="Polar residues" evidence="1">
    <location>
        <begin position="461"/>
        <end position="472"/>
    </location>
</feature>
<dbReference type="InterPro" id="IPR018200">
    <property type="entry name" value="USP_CS"/>
</dbReference>
<dbReference type="Pfam" id="PF00443">
    <property type="entry name" value="UCH"/>
    <property type="match status" value="1"/>
</dbReference>
<dbReference type="InterPro" id="IPR028889">
    <property type="entry name" value="USP"/>
</dbReference>
<dbReference type="PROSITE" id="PS50235">
    <property type="entry name" value="USP_3"/>
    <property type="match status" value="1"/>
</dbReference>
<feature type="domain" description="USP" evidence="2">
    <location>
        <begin position="545"/>
        <end position="866"/>
    </location>
</feature>
<protein>
    <recommendedName>
        <fullName evidence="2">USP domain-containing protein</fullName>
    </recommendedName>
</protein>
<dbReference type="GO" id="GO:0005829">
    <property type="term" value="C:cytosol"/>
    <property type="evidence" value="ECO:0007669"/>
    <property type="project" value="TreeGrafter"/>
</dbReference>
<evidence type="ECO:0000313" key="3">
    <source>
        <dbReference type="EMBL" id="OHS93734.1"/>
    </source>
</evidence>
<feature type="region of interest" description="Disordered" evidence="1">
    <location>
        <begin position="243"/>
        <end position="262"/>
    </location>
</feature>
<dbReference type="GeneID" id="94847636"/>
<gene>
    <name evidence="3" type="ORF">TRFO_39969</name>
</gene>
<accession>A0A1J4J2T3</accession>
<dbReference type="OrthoDB" id="289038at2759"/>
<dbReference type="PROSITE" id="PS00972">
    <property type="entry name" value="USP_1"/>
    <property type="match status" value="1"/>
</dbReference>
<dbReference type="SUPFAM" id="SSF54001">
    <property type="entry name" value="Cysteine proteinases"/>
    <property type="match status" value="1"/>
</dbReference>
<dbReference type="InterPro" id="IPR001394">
    <property type="entry name" value="Peptidase_C19_UCH"/>
</dbReference>
<comment type="caution">
    <text evidence="3">The sequence shown here is derived from an EMBL/GenBank/DDBJ whole genome shotgun (WGS) entry which is preliminary data.</text>
</comment>
<evidence type="ECO:0000256" key="1">
    <source>
        <dbReference type="SAM" id="MobiDB-lite"/>
    </source>
</evidence>
<dbReference type="GO" id="GO:0031647">
    <property type="term" value="P:regulation of protein stability"/>
    <property type="evidence" value="ECO:0007669"/>
    <property type="project" value="TreeGrafter"/>
</dbReference>
<reference evidence="3" key="1">
    <citation type="submission" date="2016-10" db="EMBL/GenBank/DDBJ databases">
        <authorList>
            <person name="Benchimol M."/>
            <person name="Almeida L.G."/>
            <person name="Vasconcelos A.T."/>
            <person name="Perreira-Neves A."/>
            <person name="Rosa I.A."/>
            <person name="Tasca T."/>
            <person name="Bogo M.R."/>
            <person name="de Souza W."/>
        </authorList>
    </citation>
    <scope>NUCLEOTIDE SEQUENCE [LARGE SCALE GENOMIC DNA]</scope>
    <source>
        <strain evidence="3">K</strain>
    </source>
</reference>
<dbReference type="EMBL" id="MLAK01001372">
    <property type="protein sequence ID" value="OHS93734.1"/>
    <property type="molecule type" value="Genomic_DNA"/>
</dbReference>
<dbReference type="GO" id="GO:0005634">
    <property type="term" value="C:nucleus"/>
    <property type="evidence" value="ECO:0007669"/>
    <property type="project" value="TreeGrafter"/>
</dbReference>
<feature type="compositionally biased region" description="Basic and acidic residues" evidence="1">
    <location>
        <begin position="365"/>
        <end position="381"/>
    </location>
</feature>
<dbReference type="GO" id="GO:0016579">
    <property type="term" value="P:protein deubiquitination"/>
    <property type="evidence" value="ECO:0007669"/>
    <property type="project" value="InterPro"/>
</dbReference>
<dbReference type="Gene3D" id="3.90.70.10">
    <property type="entry name" value="Cysteine proteinases"/>
    <property type="match status" value="1"/>
</dbReference>
<feature type="compositionally biased region" description="Polar residues" evidence="1">
    <location>
        <begin position="294"/>
        <end position="311"/>
    </location>
</feature>
<feature type="region of interest" description="Disordered" evidence="1">
    <location>
        <begin position="271"/>
        <end position="315"/>
    </location>
</feature>
<sequence length="1477" mass="171782">MEGKNQFNDVWVLPDISTETYEHKISLNSIQFKVSIPLQFPNLTLLISTESKIENEIPINFNIQLESEKYHDHANINRKFKDKMRKFNHSFRIKRDDFLSLSGEKKILFCIKSDLSSAQAIQRQQNKERENQSILTPNKETQLKNLKTPEHLNSPIQAKKIENAEIKPVTLFSDKIGKTLENSSQKVTSDKNMMQNSKETFVHKKNMENLGKPQLQQKTVNIKEIQQEISKKQNLVKHDMLQKQQEIQKQEPQQKQQETQQKQQETQQKQQETQQKQQETQQKQKGAALLKNDTLISTPDKSLPSTVSRPASQKEKTGGFLILNQQSSSNQEPIFSNTQNPFYSPSKSHSQSPNTTTLSMLKTKKLPESYKYPDNDNKDNLKSLPQMERLKLLREQEEKNETEKSAAEKYQNKINNFKFPSLNERTKKLKQMLQEQKSKSQENKSQDIKTIENKSIENKTLENQTRINTWQHDSGETFSEKVKNANTSENKRANEFSSKTNTIFPSKFQSSSLNSHRNNQNMVVSLSTQPIHTNSLPKESTTQYSGLRNQGATCYMNSMLQALYHLPAFRRLIYSMSTDSPDGKEESNIPLQMQRLFANMQSKLNNACSTRALTTSFGWGDAETIMQHDVQEFCRVILDNLETKIDKQPNLKGSIQNLFRGKTRSFIRCRNVKYESSREEDFYDLSLLVKNCRNLQESFEKYIEPESLVGKNQYNAEGFGLQDADMGNEFILFPPVLHLHLRRFEFDGYGMSKINSRFEFQPEINLGRYMPKNAKDRDKQIYELFGVLVHSGSAMGGHYYAYLRPTKKNEWYEFNDSSVSRVSSHEAIKNNFGGASSYFSGISCSQGAYGMNQKCYSAYMLVYIRKSNISEIYRDVSDDEIPKSIKDFVVKQAELMRKREEERRILENTIEIKIFSDKHIDDMLTSNNKLIFPNVNSPGIHKIKVMKGDRNEIIYQKVAQEYQQIINGCNPENNNDDNTNYRNILIESGNFELYSMGYSGIAENPIEKNKIVDQFGVKMAYLYTGATPEIPEEEQYSINSNSILSRKSPFLLIFVCAYFSQLKKPIRFLKTIKVYSKSIVKKVFDEEITIVSKLRLFKRLAPQELEQIKKLDSTFEENRINNGSMIVIDTDSEPPSLFIEQENNIANENQNHLKESDNEIIKYSQIYPPLSIRDYFNINKNLASLTIVYQNKKYRVSFPTNQPMKCFISFLHIALSIDSRKTIVLYRDLLVPLLFKPEATFKDKFFGILPNLNISVYAFEYLSENIFQHSLRINYYITYNLEKSEVHTSWFHENSDFNDLKKYAFLHHHDIIKENDAVVFYKATSDSSTFYSLDDKLKNIDSTIYIQIKDRRIRKYTENYIILFLRKEILKEISNTQSSTNSSKYILFDVIDDEKLADSVQRMIDIFDFNVEKLKECKLIITGNSSLLNKRVLVADDVLSELMKKGFNKLQIHKAMFSQQLTFRKTFNRDDSLSINN</sequence>
<dbReference type="VEuPathDB" id="TrichDB:TRFO_39969"/>
<feature type="region of interest" description="Disordered" evidence="1">
    <location>
        <begin position="430"/>
        <end position="473"/>
    </location>
</feature>
<evidence type="ECO:0000313" key="4">
    <source>
        <dbReference type="Proteomes" id="UP000179807"/>
    </source>
</evidence>
<organism evidence="3 4">
    <name type="scientific">Tritrichomonas foetus</name>
    <dbReference type="NCBI Taxonomy" id="1144522"/>
    <lineage>
        <taxon>Eukaryota</taxon>
        <taxon>Metamonada</taxon>
        <taxon>Parabasalia</taxon>
        <taxon>Tritrichomonadida</taxon>
        <taxon>Tritrichomonadidae</taxon>
        <taxon>Tritrichomonas</taxon>
    </lineage>
</organism>
<feature type="compositionally biased region" description="Low complexity" evidence="1">
    <location>
        <begin position="250"/>
        <end position="262"/>
    </location>
</feature>
<dbReference type="Proteomes" id="UP000179807">
    <property type="component" value="Unassembled WGS sequence"/>
</dbReference>
<evidence type="ECO:0000259" key="2">
    <source>
        <dbReference type="PROSITE" id="PS50235"/>
    </source>
</evidence>